<dbReference type="EMBL" id="LWAE01000003">
    <property type="protein sequence ID" value="KZL91200.1"/>
    <property type="molecule type" value="Genomic_DNA"/>
</dbReference>
<gene>
    <name evidence="1" type="ORF">CLMAG_29580</name>
</gene>
<sequence length="30" mass="3469">MKLKLESDGFRLRPEALAVEARLRQVSQVK</sequence>
<dbReference type="Proteomes" id="UP000076603">
    <property type="component" value="Unassembled WGS sequence"/>
</dbReference>
<dbReference type="AlphaFoldDB" id="A0A162SG04"/>
<reference evidence="1 2" key="1">
    <citation type="submission" date="2016-04" db="EMBL/GenBank/DDBJ databases">
        <title>Genome sequence of Clostridium magnum DSM 2767.</title>
        <authorList>
            <person name="Poehlein A."/>
            <person name="Uhlig R."/>
            <person name="Fischer R."/>
            <person name="Bahl H."/>
            <person name="Daniel R."/>
        </authorList>
    </citation>
    <scope>NUCLEOTIDE SEQUENCE [LARGE SCALE GENOMIC DNA]</scope>
    <source>
        <strain evidence="1 2">DSM 2767</strain>
    </source>
</reference>
<evidence type="ECO:0000313" key="2">
    <source>
        <dbReference type="Proteomes" id="UP000076603"/>
    </source>
</evidence>
<dbReference type="PATRIC" id="fig|1121326.3.peg.2980"/>
<name>A0A162SG04_9CLOT</name>
<keyword evidence="2" id="KW-1185">Reference proteome</keyword>
<accession>A0A162SG04</accession>
<protein>
    <submittedName>
        <fullName evidence="1">Uncharacterized protein</fullName>
    </submittedName>
</protein>
<evidence type="ECO:0000313" key="1">
    <source>
        <dbReference type="EMBL" id="KZL91200.1"/>
    </source>
</evidence>
<comment type="caution">
    <text evidence="1">The sequence shown here is derived from an EMBL/GenBank/DDBJ whole genome shotgun (WGS) entry which is preliminary data.</text>
</comment>
<organism evidence="1 2">
    <name type="scientific">Clostridium magnum DSM 2767</name>
    <dbReference type="NCBI Taxonomy" id="1121326"/>
    <lineage>
        <taxon>Bacteria</taxon>
        <taxon>Bacillati</taxon>
        <taxon>Bacillota</taxon>
        <taxon>Clostridia</taxon>
        <taxon>Eubacteriales</taxon>
        <taxon>Clostridiaceae</taxon>
        <taxon>Clostridium</taxon>
    </lineage>
</organism>
<proteinExistence type="predicted"/>